<feature type="chain" id="PRO_5047225085" description="beta-lactamase" evidence="13">
    <location>
        <begin position="23"/>
        <end position="248"/>
    </location>
</feature>
<comment type="subunit">
    <text evidence="5">Monomer.</text>
</comment>
<dbReference type="InterPro" id="IPR001279">
    <property type="entry name" value="Metallo-B-lactamas"/>
</dbReference>
<keyword evidence="10 15" id="KW-0378">Hydrolase</keyword>
<dbReference type="EMBL" id="JBHSGB010000002">
    <property type="protein sequence ID" value="MFC4653808.1"/>
    <property type="molecule type" value="Genomic_DNA"/>
</dbReference>
<evidence type="ECO:0000259" key="14">
    <source>
        <dbReference type="SMART" id="SM00849"/>
    </source>
</evidence>
<comment type="subcellular location">
    <subcellularLocation>
        <location evidence="3">Periplasm</location>
    </subcellularLocation>
</comment>
<keyword evidence="11" id="KW-0862">Zinc</keyword>
<keyword evidence="9" id="KW-0574">Periplasm</keyword>
<evidence type="ECO:0000256" key="2">
    <source>
        <dbReference type="ARBA" id="ARBA00001947"/>
    </source>
</evidence>
<dbReference type="InterPro" id="IPR058199">
    <property type="entry name" value="BlaB//VIM/IMP-1"/>
</dbReference>
<dbReference type="NCBIfam" id="NF033088">
    <property type="entry name" value="bla_subclass_B1"/>
    <property type="match status" value="1"/>
</dbReference>
<evidence type="ECO:0000313" key="15">
    <source>
        <dbReference type="EMBL" id="MFC4653808.1"/>
    </source>
</evidence>
<dbReference type="SMART" id="SM00849">
    <property type="entry name" value="Lactamase_B"/>
    <property type="match status" value="1"/>
</dbReference>
<comment type="similarity">
    <text evidence="4">Belongs to the metallo-beta-lactamase superfamily. Class-B beta-lactamase family.</text>
</comment>
<sequence>MKLFGFILSALLLTAGTHAAQAEPAAVQLSPDLEVIQLSPDLWVHRSWYSFPNGVRFYSNGLLARYQGEIWIIDTAWGKDSTKVLLDWVQQQLKLPVHSVVATHSHADKTGGSAELYQRHIPFFSSAQTRLLTVKENVPLPQSLGRFAVGQSMSYGPFELYYPGPGHTVDNLVAYVPAAQVLVGGCAIKAPRFPGLGYIGEADLQHWPQALQSIRQQYGQATVVVPGHGEIADLKLIDYSLNLFKVKF</sequence>
<evidence type="ECO:0000256" key="7">
    <source>
        <dbReference type="ARBA" id="ARBA00022723"/>
    </source>
</evidence>
<evidence type="ECO:0000256" key="3">
    <source>
        <dbReference type="ARBA" id="ARBA00004418"/>
    </source>
</evidence>
<comment type="cofactor">
    <cofactor evidence="2">
        <name>Zn(2+)</name>
        <dbReference type="ChEBI" id="CHEBI:29105"/>
    </cofactor>
</comment>
<dbReference type="GO" id="GO:0008800">
    <property type="term" value="F:beta-lactamase activity"/>
    <property type="evidence" value="ECO:0007669"/>
    <property type="project" value="UniProtKB-EC"/>
</dbReference>
<dbReference type="Proteomes" id="UP001595962">
    <property type="component" value="Unassembled WGS sequence"/>
</dbReference>
<dbReference type="RefSeq" id="WP_377331366.1">
    <property type="nucleotide sequence ID" value="NZ_JBHSGB010000002.1"/>
</dbReference>
<feature type="domain" description="Metallo-beta-lactamase" evidence="14">
    <location>
        <begin position="58"/>
        <end position="228"/>
    </location>
</feature>
<dbReference type="PANTHER" id="PTHR42951">
    <property type="entry name" value="METALLO-BETA-LACTAMASE DOMAIN-CONTAINING"/>
    <property type="match status" value="1"/>
</dbReference>
<evidence type="ECO:0000256" key="6">
    <source>
        <dbReference type="ARBA" id="ARBA00012865"/>
    </source>
</evidence>
<organism evidence="15 16">
    <name type="scientific">Rheinheimera marina</name>
    <dbReference type="NCBI Taxonomy" id="1774958"/>
    <lineage>
        <taxon>Bacteria</taxon>
        <taxon>Pseudomonadati</taxon>
        <taxon>Pseudomonadota</taxon>
        <taxon>Gammaproteobacteria</taxon>
        <taxon>Chromatiales</taxon>
        <taxon>Chromatiaceae</taxon>
        <taxon>Rheinheimera</taxon>
    </lineage>
</organism>
<proteinExistence type="inferred from homology"/>
<dbReference type="PANTHER" id="PTHR42951:SF4">
    <property type="entry name" value="ACYL-COENZYME A THIOESTERASE MBLAC2"/>
    <property type="match status" value="1"/>
</dbReference>
<evidence type="ECO:0000256" key="5">
    <source>
        <dbReference type="ARBA" id="ARBA00011245"/>
    </source>
</evidence>
<evidence type="ECO:0000256" key="4">
    <source>
        <dbReference type="ARBA" id="ARBA00005250"/>
    </source>
</evidence>
<evidence type="ECO:0000256" key="11">
    <source>
        <dbReference type="ARBA" id="ARBA00022833"/>
    </source>
</evidence>
<dbReference type="InterPro" id="IPR036866">
    <property type="entry name" value="RibonucZ/Hydroxyglut_hydro"/>
</dbReference>
<dbReference type="EC" id="3.5.2.6" evidence="6"/>
<name>A0ABV9JH88_9GAMM</name>
<accession>A0ABV9JH88</accession>
<dbReference type="SUPFAM" id="SSF56281">
    <property type="entry name" value="Metallo-hydrolase/oxidoreductase"/>
    <property type="match status" value="1"/>
</dbReference>
<keyword evidence="12" id="KW-0046">Antibiotic resistance</keyword>
<keyword evidence="7" id="KW-0479">Metal-binding</keyword>
<evidence type="ECO:0000256" key="10">
    <source>
        <dbReference type="ARBA" id="ARBA00022801"/>
    </source>
</evidence>
<comment type="catalytic activity">
    <reaction evidence="1">
        <text>a beta-lactam + H2O = a substituted beta-amino acid</text>
        <dbReference type="Rhea" id="RHEA:20401"/>
        <dbReference type="ChEBI" id="CHEBI:15377"/>
        <dbReference type="ChEBI" id="CHEBI:35627"/>
        <dbReference type="ChEBI" id="CHEBI:140347"/>
        <dbReference type="EC" id="3.5.2.6"/>
    </reaction>
</comment>
<evidence type="ECO:0000256" key="12">
    <source>
        <dbReference type="ARBA" id="ARBA00023251"/>
    </source>
</evidence>
<keyword evidence="8 13" id="KW-0732">Signal</keyword>
<evidence type="ECO:0000256" key="8">
    <source>
        <dbReference type="ARBA" id="ARBA00022729"/>
    </source>
</evidence>
<evidence type="ECO:0000256" key="13">
    <source>
        <dbReference type="SAM" id="SignalP"/>
    </source>
</evidence>
<gene>
    <name evidence="15" type="primary">bla</name>
    <name evidence="15" type="ORF">ACFO3I_02095</name>
</gene>
<dbReference type="Pfam" id="PF00753">
    <property type="entry name" value="Lactamase_B"/>
    <property type="match status" value="1"/>
</dbReference>
<comment type="caution">
    <text evidence="15">The sequence shown here is derived from an EMBL/GenBank/DDBJ whole genome shotgun (WGS) entry which is preliminary data.</text>
</comment>
<evidence type="ECO:0000256" key="1">
    <source>
        <dbReference type="ARBA" id="ARBA00001526"/>
    </source>
</evidence>
<dbReference type="Gene3D" id="3.60.15.10">
    <property type="entry name" value="Ribonuclease Z/Hydroxyacylglutathione hydrolase-like"/>
    <property type="match status" value="1"/>
</dbReference>
<feature type="signal peptide" evidence="13">
    <location>
        <begin position="1"/>
        <end position="22"/>
    </location>
</feature>
<reference evidence="16" key="1">
    <citation type="journal article" date="2019" name="Int. J. Syst. Evol. Microbiol.">
        <title>The Global Catalogue of Microorganisms (GCM) 10K type strain sequencing project: providing services to taxonomists for standard genome sequencing and annotation.</title>
        <authorList>
            <consortium name="The Broad Institute Genomics Platform"/>
            <consortium name="The Broad Institute Genome Sequencing Center for Infectious Disease"/>
            <person name="Wu L."/>
            <person name="Ma J."/>
        </authorList>
    </citation>
    <scope>NUCLEOTIDE SEQUENCE [LARGE SCALE GENOMIC DNA]</scope>
    <source>
        <strain evidence="16">DT28</strain>
    </source>
</reference>
<keyword evidence="16" id="KW-1185">Reference proteome</keyword>
<protein>
    <recommendedName>
        <fullName evidence="6">beta-lactamase</fullName>
        <ecNumber evidence="6">3.5.2.6</ecNumber>
    </recommendedName>
</protein>
<dbReference type="InterPro" id="IPR050855">
    <property type="entry name" value="NDM-1-like"/>
</dbReference>
<evidence type="ECO:0000256" key="9">
    <source>
        <dbReference type="ARBA" id="ARBA00022764"/>
    </source>
</evidence>
<evidence type="ECO:0000313" key="16">
    <source>
        <dbReference type="Proteomes" id="UP001595962"/>
    </source>
</evidence>